<dbReference type="OrthoDB" id="2355984at2759"/>
<name>A0A0D0B5B9_9AGAR</name>
<feature type="region of interest" description="Disordered" evidence="1">
    <location>
        <begin position="114"/>
        <end position="135"/>
    </location>
</feature>
<evidence type="ECO:0000313" key="2">
    <source>
        <dbReference type="EMBL" id="KIK58510.1"/>
    </source>
</evidence>
<proteinExistence type="predicted"/>
<dbReference type="Proteomes" id="UP000053593">
    <property type="component" value="Unassembled WGS sequence"/>
</dbReference>
<protein>
    <submittedName>
        <fullName evidence="2">Uncharacterized protein</fullName>
    </submittedName>
</protein>
<evidence type="ECO:0000256" key="1">
    <source>
        <dbReference type="SAM" id="MobiDB-lite"/>
    </source>
</evidence>
<evidence type="ECO:0000313" key="3">
    <source>
        <dbReference type="Proteomes" id="UP000053593"/>
    </source>
</evidence>
<keyword evidence="3" id="KW-1185">Reference proteome</keyword>
<dbReference type="EMBL" id="KN834784">
    <property type="protein sequence ID" value="KIK58510.1"/>
    <property type="molecule type" value="Genomic_DNA"/>
</dbReference>
<dbReference type="HOGENOM" id="CLU_079684_0_0_1"/>
<sequence>MLQAWYGQINEHERNLATAANEGQQQQEFAGENGHRGGRVPGITGRISIQSLLDGPKPTHQSQPPRMPLNIPIGDAHSRGGNGHEQATSPPAHAPGLRAERSPTLLYCRRCRTDEESGSDADSADGGRQQAKKPKQDESLFAWAAEALIQDSILSPRHRKVLELTDNYSADINASIKSLKDEFIDLGEVLAQVTLLHSIPAIQNVPNSLAEAFEFTTIAKPAPTKAITDQVTWRQAWQSAACTIVFAFPF</sequence>
<feature type="region of interest" description="Disordered" evidence="1">
    <location>
        <begin position="22"/>
        <end position="100"/>
    </location>
</feature>
<dbReference type="AlphaFoldDB" id="A0A0D0B5B9"/>
<accession>A0A0D0B5B9</accession>
<gene>
    <name evidence="2" type="ORF">GYMLUDRAFT_245936</name>
</gene>
<organism evidence="2 3">
    <name type="scientific">Collybiopsis luxurians FD-317 M1</name>
    <dbReference type="NCBI Taxonomy" id="944289"/>
    <lineage>
        <taxon>Eukaryota</taxon>
        <taxon>Fungi</taxon>
        <taxon>Dikarya</taxon>
        <taxon>Basidiomycota</taxon>
        <taxon>Agaricomycotina</taxon>
        <taxon>Agaricomycetes</taxon>
        <taxon>Agaricomycetidae</taxon>
        <taxon>Agaricales</taxon>
        <taxon>Marasmiineae</taxon>
        <taxon>Omphalotaceae</taxon>
        <taxon>Collybiopsis</taxon>
        <taxon>Collybiopsis luxurians</taxon>
    </lineage>
</organism>
<reference evidence="2 3" key="1">
    <citation type="submission" date="2014-04" db="EMBL/GenBank/DDBJ databases">
        <title>Evolutionary Origins and Diversification of the Mycorrhizal Mutualists.</title>
        <authorList>
            <consortium name="DOE Joint Genome Institute"/>
            <consortium name="Mycorrhizal Genomics Consortium"/>
            <person name="Kohler A."/>
            <person name="Kuo A."/>
            <person name="Nagy L.G."/>
            <person name="Floudas D."/>
            <person name="Copeland A."/>
            <person name="Barry K.W."/>
            <person name="Cichocki N."/>
            <person name="Veneault-Fourrey C."/>
            <person name="LaButti K."/>
            <person name="Lindquist E.A."/>
            <person name="Lipzen A."/>
            <person name="Lundell T."/>
            <person name="Morin E."/>
            <person name="Murat C."/>
            <person name="Riley R."/>
            <person name="Ohm R."/>
            <person name="Sun H."/>
            <person name="Tunlid A."/>
            <person name="Henrissat B."/>
            <person name="Grigoriev I.V."/>
            <person name="Hibbett D.S."/>
            <person name="Martin F."/>
        </authorList>
    </citation>
    <scope>NUCLEOTIDE SEQUENCE [LARGE SCALE GENOMIC DNA]</scope>
    <source>
        <strain evidence="2 3">FD-317 M1</strain>
    </source>
</reference>